<reference evidence="2" key="1">
    <citation type="journal article" date="2019" name="Int. J. Syst. Evol. Microbiol.">
        <title>The Global Catalogue of Microorganisms (GCM) 10K type strain sequencing project: providing services to taxonomists for standard genome sequencing and annotation.</title>
        <authorList>
            <consortium name="The Broad Institute Genomics Platform"/>
            <consortium name="The Broad Institute Genome Sequencing Center for Infectious Disease"/>
            <person name="Wu L."/>
            <person name="Ma J."/>
        </authorList>
    </citation>
    <scope>NUCLEOTIDE SEQUENCE [LARGE SCALE GENOMIC DNA]</scope>
    <source>
        <strain evidence="2">JCM 9458</strain>
    </source>
</reference>
<evidence type="ECO:0000313" key="1">
    <source>
        <dbReference type="EMBL" id="GAA3389510.1"/>
    </source>
</evidence>
<keyword evidence="2" id="KW-1185">Reference proteome</keyword>
<name>A0ABP6SZP9_9ACTN</name>
<evidence type="ECO:0000313" key="2">
    <source>
        <dbReference type="Proteomes" id="UP001501676"/>
    </source>
</evidence>
<comment type="caution">
    <text evidence="1">The sequence shown here is derived from an EMBL/GenBank/DDBJ whole genome shotgun (WGS) entry which is preliminary data.</text>
</comment>
<gene>
    <name evidence="1" type="ORF">GCM10020369_39910</name>
</gene>
<proteinExistence type="predicted"/>
<dbReference type="RefSeq" id="WP_345729668.1">
    <property type="nucleotide sequence ID" value="NZ_BAAAYN010000024.1"/>
</dbReference>
<dbReference type="EMBL" id="BAAAYN010000024">
    <property type="protein sequence ID" value="GAA3389510.1"/>
    <property type="molecule type" value="Genomic_DNA"/>
</dbReference>
<sequence length="112" mass="12020">MSEDDPHVHVDAKLHAHASARIVLADTFGLVAELPTVADTGCGRRVPYAMTSSRPASVTCLACRQFAAEEHGRAADQALRLARMPGIGVPVEQLTQAAAHHREQAARYLDLP</sequence>
<accession>A0ABP6SZP9</accession>
<organism evidence="1 2">
    <name type="scientific">Cryptosporangium minutisporangium</name>
    <dbReference type="NCBI Taxonomy" id="113569"/>
    <lineage>
        <taxon>Bacteria</taxon>
        <taxon>Bacillati</taxon>
        <taxon>Actinomycetota</taxon>
        <taxon>Actinomycetes</taxon>
        <taxon>Cryptosporangiales</taxon>
        <taxon>Cryptosporangiaceae</taxon>
        <taxon>Cryptosporangium</taxon>
    </lineage>
</organism>
<protein>
    <submittedName>
        <fullName evidence="1">Uncharacterized protein</fullName>
    </submittedName>
</protein>
<dbReference type="Proteomes" id="UP001501676">
    <property type="component" value="Unassembled WGS sequence"/>
</dbReference>